<evidence type="ECO:0000313" key="3">
    <source>
        <dbReference type="Proteomes" id="UP000238730"/>
    </source>
</evidence>
<proteinExistence type="predicted"/>
<reference evidence="2 4" key="2">
    <citation type="submission" date="2018-01" db="EMBL/GenBank/DDBJ databases">
        <title>Whole genome sequencing of Histamine producing bacteria.</title>
        <authorList>
            <person name="Butler K."/>
        </authorList>
    </citation>
    <scope>NUCLEOTIDE SEQUENCE [LARGE SCALE GENOMIC DNA]</scope>
    <source>
        <strain evidence="2 4">A2-1</strain>
    </source>
</reference>
<reference evidence="1 3" key="1">
    <citation type="submission" date="2016-12" db="EMBL/GenBank/DDBJ databases">
        <title>Diversity of luminous bacteria.</title>
        <authorList>
            <person name="Yoshizawa S."/>
            <person name="Kogure K."/>
        </authorList>
    </citation>
    <scope>NUCLEOTIDE SEQUENCE [LARGE SCALE GENOMIC DNA]</scope>
    <source>
        <strain evidence="1 3">LC1-200</strain>
    </source>
</reference>
<dbReference type="AlphaFoldDB" id="A0A2S7VI91"/>
<dbReference type="Proteomes" id="UP000241440">
    <property type="component" value="Unassembled WGS sequence"/>
</dbReference>
<comment type="caution">
    <text evidence="1">The sequence shown here is derived from an EMBL/GenBank/DDBJ whole genome shotgun (WGS) entry which is preliminary data.</text>
</comment>
<protein>
    <submittedName>
        <fullName evidence="1">Uncharacterized protein</fullName>
    </submittedName>
</protein>
<evidence type="ECO:0000313" key="1">
    <source>
        <dbReference type="EMBL" id="PQJ61867.1"/>
    </source>
</evidence>
<accession>A0A2S7VI91</accession>
<sequence>MITINLRLPHGSTEDYPQQFIAYTKSGAFLQDLDGTNKVTIPAYSILSIILKDGAFSTSMKKDLKLTEPTKFSDYKDSMKLMETAEKNSKEQ</sequence>
<evidence type="ECO:0000313" key="4">
    <source>
        <dbReference type="Proteomes" id="UP000241440"/>
    </source>
</evidence>
<dbReference type="GeneID" id="61229863"/>
<dbReference type="EMBL" id="MSCJ01000003">
    <property type="protein sequence ID" value="PQJ61867.1"/>
    <property type="molecule type" value="Genomic_DNA"/>
</dbReference>
<dbReference type="EMBL" id="PYOY01000023">
    <property type="protein sequence ID" value="PSX01416.1"/>
    <property type="molecule type" value="Genomic_DNA"/>
</dbReference>
<evidence type="ECO:0000313" key="2">
    <source>
        <dbReference type="EMBL" id="PSX01416.1"/>
    </source>
</evidence>
<organism evidence="1 3">
    <name type="scientific">Photobacterium angustum</name>
    <dbReference type="NCBI Taxonomy" id="661"/>
    <lineage>
        <taxon>Bacteria</taxon>
        <taxon>Pseudomonadati</taxon>
        <taxon>Pseudomonadota</taxon>
        <taxon>Gammaproteobacteria</taxon>
        <taxon>Vibrionales</taxon>
        <taxon>Vibrionaceae</taxon>
        <taxon>Photobacterium</taxon>
    </lineage>
</organism>
<dbReference type="Proteomes" id="UP000238730">
    <property type="component" value="Unassembled WGS sequence"/>
</dbReference>
<dbReference type="OrthoDB" id="5822321at2"/>
<dbReference type="RefSeq" id="WP_045083636.1">
    <property type="nucleotide sequence ID" value="NZ_JZSN01000004.1"/>
</dbReference>
<gene>
    <name evidence="1" type="ORF">BTO08_16510</name>
    <name evidence="2" type="ORF">C0W41_22000</name>
</gene>
<name>A0A2S7VI91_PHOAN</name>